<dbReference type="Gene3D" id="2.130.10.10">
    <property type="entry name" value="YVTN repeat-like/Quinoprotein amine dehydrogenase"/>
    <property type="match status" value="4"/>
</dbReference>
<evidence type="ECO:0000256" key="4">
    <source>
        <dbReference type="PROSITE-ProRule" id="PRU00221"/>
    </source>
</evidence>
<dbReference type="PROSITE" id="PS50294">
    <property type="entry name" value="WD_REPEATS_REGION"/>
    <property type="match status" value="3"/>
</dbReference>
<dbReference type="GO" id="GO:0000462">
    <property type="term" value="P:maturation of SSU-rRNA from tricistronic rRNA transcript (SSU-rRNA, 5.8S rRNA, LSU-rRNA)"/>
    <property type="evidence" value="ECO:0007669"/>
    <property type="project" value="TreeGrafter"/>
</dbReference>
<dbReference type="Pfam" id="PF04003">
    <property type="entry name" value="Utp12"/>
    <property type="match status" value="1"/>
</dbReference>
<feature type="repeat" description="WD" evidence="4">
    <location>
        <begin position="379"/>
        <end position="420"/>
    </location>
</feature>
<keyword evidence="3" id="KW-0677">Repeat</keyword>
<protein>
    <recommendedName>
        <fullName evidence="6">Small-subunit processome Utp12 domain-containing protein</fullName>
    </recommendedName>
</protein>
<evidence type="ECO:0000256" key="2">
    <source>
        <dbReference type="ARBA" id="ARBA00022574"/>
    </source>
</evidence>
<evidence type="ECO:0000256" key="1">
    <source>
        <dbReference type="ARBA" id="ARBA00010226"/>
    </source>
</evidence>
<dbReference type="CDD" id="cd00200">
    <property type="entry name" value="WD40"/>
    <property type="match status" value="1"/>
</dbReference>
<evidence type="ECO:0000313" key="8">
    <source>
        <dbReference type="Proteomes" id="UP001286313"/>
    </source>
</evidence>
<accession>A0AAE1BUE4</accession>
<dbReference type="InterPro" id="IPR007148">
    <property type="entry name" value="SSU_processome_Utp12"/>
</dbReference>
<dbReference type="EMBL" id="JAWQEG010006195">
    <property type="protein sequence ID" value="KAK3855484.1"/>
    <property type="molecule type" value="Genomic_DNA"/>
</dbReference>
<dbReference type="PROSITE" id="PS50082">
    <property type="entry name" value="WD_REPEATS_2"/>
    <property type="match status" value="3"/>
</dbReference>
<feature type="domain" description="Small-subunit processome Utp12" evidence="6">
    <location>
        <begin position="786"/>
        <end position="888"/>
    </location>
</feature>
<feature type="repeat" description="WD" evidence="4">
    <location>
        <begin position="507"/>
        <end position="550"/>
    </location>
</feature>
<dbReference type="SUPFAM" id="SSF50969">
    <property type="entry name" value="YVTN repeat-like/Quinoprotein amine dehydrogenase"/>
    <property type="match status" value="2"/>
</dbReference>
<dbReference type="SUPFAM" id="SSF50978">
    <property type="entry name" value="WD40 repeat-like"/>
    <property type="match status" value="1"/>
</dbReference>
<feature type="region of interest" description="Disordered" evidence="5">
    <location>
        <begin position="902"/>
        <end position="951"/>
    </location>
</feature>
<dbReference type="GO" id="GO:0000028">
    <property type="term" value="P:ribosomal small subunit assembly"/>
    <property type="evidence" value="ECO:0007669"/>
    <property type="project" value="TreeGrafter"/>
</dbReference>
<gene>
    <name evidence="7" type="ORF">Pcinc_038118</name>
</gene>
<dbReference type="InterPro" id="IPR015943">
    <property type="entry name" value="WD40/YVTN_repeat-like_dom_sf"/>
</dbReference>
<reference evidence="7" key="1">
    <citation type="submission" date="2023-10" db="EMBL/GenBank/DDBJ databases">
        <title>Genome assemblies of two species of porcelain crab, Petrolisthes cinctipes and Petrolisthes manimaculis (Anomura: Porcellanidae).</title>
        <authorList>
            <person name="Angst P."/>
        </authorList>
    </citation>
    <scope>NUCLEOTIDE SEQUENCE</scope>
    <source>
        <strain evidence="7">PB745_01</strain>
        <tissue evidence="7">Gill</tissue>
    </source>
</reference>
<name>A0AAE1BUE4_PETCI</name>
<dbReference type="SMART" id="SM00320">
    <property type="entry name" value="WD40"/>
    <property type="match status" value="12"/>
</dbReference>
<evidence type="ECO:0000256" key="5">
    <source>
        <dbReference type="SAM" id="MobiDB-lite"/>
    </source>
</evidence>
<evidence type="ECO:0000259" key="6">
    <source>
        <dbReference type="Pfam" id="PF04003"/>
    </source>
</evidence>
<feature type="repeat" description="WD" evidence="4">
    <location>
        <begin position="421"/>
        <end position="462"/>
    </location>
</feature>
<dbReference type="GO" id="GO:0032040">
    <property type="term" value="C:small-subunit processome"/>
    <property type="evidence" value="ECO:0007669"/>
    <property type="project" value="TreeGrafter"/>
</dbReference>
<organism evidence="7 8">
    <name type="scientific">Petrolisthes cinctipes</name>
    <name type="common">Flat porcelain crab</name>
    <dbReference type="NCBI Taxonomy" id="88211"/>
    <lineage>
        <taxon>Eukaryota</taxon>
        <taxon>Metazoa</taxon>
        <taxon>Ecdysozoa</taxon>
        <taxon>Arthropoda</taxon>
        <taxon>Crustacea</taxon>
        <taxon>Multicrustacea</taxon>
        <taxon>Malacostraca</taxon>
        <taxon>Eumalacostraca</taxon>
        <taxon>Eucarida</taxon>
        <taxon>Decapoda</taxon>
        <taxon>Pleocyemata</taxon>
        <taxon>Anomura</taxon>
        <taxon>Galatheoidea</taxon>
        <taxon>Porcellanidae</taxon>
        <taxon>Petrolisthes</taxon>
    </lineage>
</organism>
<dbReference type="GO" id="GO:0034388">
    <property type="term" value="C:Pwp2p-containing subcomplex of 90S preribosome"/>
    <property type="evidence" value="ECO:0007669"/>
    <property type="project" value="TreeGrafter"/>
</dbReference>
<dbReference type="Pfam" id="PF00400">
    <property type="entry name" value="WD40"/>
    <property type="match status" value="4"/>
</dbReference>
<proteinExistence type="inferred from homology"/>
<dbReference type="InterPro" id="IPR001680">
    <property type="entry name" value="WD40_rpt"/>
</dbReference>
<keyword evidence="2 4" id="KW-0853">WD repeat</keyword>
<dbReference type="InterPro" id="IPR027145">
    <property type="entry name" value="PWP2"/>
</dbReference>
<evidence type="ECO:0000256" key="3">
    <source>
        <dbReference type="ARBA" id="ARBA00022737"/>
    </source>
</evidence>
<comment type="caution">
    <text evidence="7">The sequence shown here is derived from an EMBL/GenBank/DDBJ whole genome shotgun (WGS) entry which is preliminary data.</text>
</comment>
<dbReference type="PANTHER" id="PTHR19858">
    <property type="entry name" value="WD40 REPEAT PROTEIN"/>
    <property type="match status" value="1"/>
</dbReference>
<keyword evidence="8" id="KW-1185">Reference proteome</keyword>
<feature type="compositionally biased region" description="Acidic residues" evidence="5">
    <location>
        <begin position="917"/>
        <end position="936"/>
    </location>
</feature>
<comment type="similarity">
    <text evidence="1">Belongs to the WD repeat PWP2 family.</text>
</comment>
<sequence length="951" mass="105258">MKFAYKFSNLLGTVYRKGTVIFSKDGNTVLCPVGNKISMYDLRNNRSCTLPIQSQYNFTALALAPNGNILIAADEIGEIRIISMMSRSVVYSKRFPPQQIKSIKFSPDGKYFALTKQDAVFVYTCPGSSKRIFNPFHLMRVFQGAYDDTTCIDWSYDGKLVAIGSQDMSTRVYSFVKMKNLKEYIISGSRDTIIGAFFEDKSYNLYTVAKDGRVTAWDCNVTSEDLVLVENPYETVSKSKAKENEEKEEDDIPLTLEEDLEKIPKVSQKAEDDASIIKLYYQRRFHVFMDKHLNMKSVCVSAAQYHTTLGMMVVAFTTGDFFLLDMNDKAALIHSLNISQQTVSSVAMNPSGDWIALGVSSLGQLMVWEWQSESYILKQQGHFNNIRVVIYSPDGQNLVTGGEDGKVKVWSTQSSFCFVTFSEHTSAVTGLAFTQSGRAILSSSLDGTVRAFDMSRYRNFKTLTSPRPTQFSCLTVDCSGELVAAGGQDAHNIYLWSLKTGRLLEVLGGHEGPVVSVQFSPVPGSTLLASTSWDGTLKVWDAIANTTAKETISISADGLCLSIRPDGKQIAVATIDGQITMFNPTTGQQEGNIMGQEDLGAGRADADKITALKSQKSKAFTSICYSSDGMCLLAGGQGKNVCIYSVADELLIKKFQVTQNKSFDAMDDTINRRKLAENNVNLALVEDRDDSEGGNTSVKLPGTRTGDKSLRAFRPEVRVSSLTFSPTGRCWSASTSEGLLIYSLDTTWLFDPLDLDISNTPSAIKQKLKKMEYSTALMMAVRLNIDSLKRQVIEAIPVESVSVVAGDLVQLYVEKILSFLGEELEKTHHLGLYVYWAQTLVTRHGHGLKERSPYITSTLNGLQKALTTHNTNLSKVCSHNEYTLSYLLTQASLKQRRKVLKVTKETSGGASSKTDDNNDDNDDDNIDDNIDDDDGNEAERMEVLFSEDVES</sequence>
<dbReference type="InterPro" id="IPR011044">
    <property type="entry name" value="Quino_amine_DH_bsu"/>
</dbReference>
<dbReference type="InterPro" id="IPR036322">
    <property type="entry name" value="WD40_repeat_dom_sf"/>
</dbReference>
<evidence type="ECO:0000313" key="7">
    <source>
        <dbReference type="EMBL" id="KAK3855484.1"/>
    </source>
</evidence>
<dbReference type="PANTHER" id="PTHR19858:SF0">
    <property type="entry name" value="PERIODIC TRYPTOPHAN PROTEIN 2 HOMOLOG"/>
    <property type="match status" value="1"/>
</dbReference>
<dbReference type="Proteomes" id="UP001286313">
    <property type="component" value="Unassembled WGS sequence"/>
</dbReference>
<dbReference type="AlphaFoldDB" id="A0AAE1BUE4"/>